<evidence type="ECO:0000313" key="2">
    <source>
        <dbReference type="EMBL" id="GEQ13673.1"/>
    </source>
</evidence>
<dbReference type="Pfam" id="PF13338">
    <property type="entry name" value="AbiEi_4"/>
    <property type="match status" value="1"/>
</dbReference>
<reference evidence="2 3" key="1">
    <citation type="submission" date="2019-07" db="EMBL/GenBank/DDBJ databases">
        <title>Whole genome shotgun sequence of Knoellia locipacati NBRC 109775.</title>
        <authorList>
            <person name="Hosoyama A."/>
            <person name="Uohara A."/>
            <person name="Ohji S."/>
            <person name="Ichikawa N."/>
        </authorList>
    </citation>
    <scope>NUCLEOTIDE SEQUENCE [LARGE SCALE GENOMIC DNA]</scope>
    <source>
        <strain evidence="2 3">NBRC 109775</strain>
    </source>
</reference>
<protein>
    <recommendedName>
        <fullName evidence="1">AbiEi antitoxin N-terminal domain-containing protein</fullName>
    </recommendedName>
</protein>
<dbReference type="EMBL" id="BKBA01000008">
    <property type="protein sequence ID" value="GEQ13673.1"/>
    <property type="molecule type" value="Genomic_DNA"/>
</dbReference>
<gene>
    <name evidence="2" type="ORF">KLO01_17200</name>
</gene>
<feature type="domain" description="AbiEi antitoxin N-terminal" evidence="1">
    <location>
        <begin position="8"/>
        <end position="54"/>
    </location>
</feature>
<dbReference type="InterPro" id="IPR025159">
    <property type="entry name" value="AbiEi_N"/>
</dbReference>
<accession>A0A512T0H0</accession>
<dbReference type="AlphaFoldDB" id="A0A512T0H0"/>
<evidence type="ECO:0000259" key="1">
    <source>
        <dbReference type="Pfam" id="PF13338"/>
    </source>
</evidence>
<comment type="caution">
    <text evidence="2">The sequence shown here is derived from an EMBL/GenBank/DDBJ whole genome shotgun (WGS) entry which is preliminary data.</text>
</comment>
<proteinExistence type="predicted"/>
<dbReference type="RefSeq" id="WP_186827978.1">
    <property type="nucleotide sequence ID" value="NZ_BAABDN010000001.1"/>
</dbReference>
<organism evidence="2 3">
    <name type="scientific">Knoellia locipacati</name>
    <dbReference type="NCBI Taxonomy" id="882824"/>
    <lineage>
        <taxon>Bacteria</taxon>
        <taxon>Bacillati</taxon>
        <taxon>Actinomycetota</taxon>
        <taxon>Actinomycetes</taxon>
        <taxon>Micrococcales</taxon>
        <taxon>Intrasporangiaceae</taxon>
        <taxon>Knoellia</taxon>
    </lineage>
</organism>
<sequence length="305" mass="32852">MTYLDPSLRDLAQAQHGLFTTKQAHRTGLTSVALVHAVRSEELLHPARGLYAVADLVDPTSPSRWHADLSFGAGLLWDDATLGSTSAVLAHGVRVWGADMSTINVLRPIDRSVRVGPYRVRQWTGQPTQRTPVGPAVQLATALAAHAMEHGVVQGVVSADHAMHAGLVSAEDLRAAVDVVCGWRHGSRAVSMLSFANGLRESVGESRCSVALEMAGLVLTPQVEIRDRDGRLVGRVDFLVHGTNVIVEFDGRMKYDSGDPAVLWAEKKREDALRRLGYVVVRITWADLERPGAAAAKVRSAIAAA</sequence>
<name>A0A512T0H0_9MICO</name>
<evidence type="ECO:0000313" key="3">
    <source>
        <dbReference type="Proteomes" id="UP000321793"/>
    </source>
</evidence>
<dbReference type="Proteomes" id="UP000321793">
    <property type="component" value="Unassembled WGS sequence"/>
</dbReference>
<keyword evidence="3" id="KW-1185">Reference proteome</keyword>